<sequence>MKKWIIVLIAVLVVTAGTVTGIMLSRDGNGNNSNNEVGTATIGTIKIPGNDSTTKVIFTHPPELEGKWEKPTISTLTIDISGQITNISGQSVSFDVFFLFDGQSVNYILPQTLGPGQTVKIVMSPMIASGWGKKVLEIKAAIQKPATTAPPATTPPPTSAPPTTTPPATKTPENQVFTSAPKNPKSPEEVAAAFMFSLVEGDYAKFKELASSESLKLFPSREKFEEEMNSQLGKEFRYNFKAVKITKETIEGDVAELDGIFYFKKPTSDYPDATDPSVTFHLVKENGKWKVTEK</sequence>
<dbReference type="Gene3D" id="3.10.450.50">
    <property type="match status" value="1"/>
</dbReference>
<name>A0A1F5CH95_9BACT</name>
<evidence type="ECO:0000313" key="2">
    <source>
        <dbReference type="EMBL" id="OGD42224.1"/>
    </source>
</evidence>
<feature type="region of interest" description="Disordered" evidence="1">
    <location>
        <begin position="146"/>
        <end position="185"/>
    </location>
</feature>
<evidence type="ECO:0000313" key="3">
    <source>
        <dbReference type="Proteomes" id="UP000178974"/>
    </source>
</evidence>
<evidence type="ECO:0000256" key="1">
    <source>
        <dbReference type="SAM" id="MobiDB-lite"/>
    </source>
</evidence>
<gene>
    <name evidence="2" type="ORF">A2567_00085</name>
</gene>
<dbReference type="EMBL" id="MEZA01000016">
    <property type="protein sequence ID" value="OGD42224.1"/>
    <property type="molecule type" value="Genomic_DNA"/>
</dbReference>
<organism evidence="2 3">
    <name type="scientific">Candidatus Azambacteria bacterium RIFOXYD1_FULL_42_11</name>
    <dbReference type="NCBI Taxonomy" id="1797310"/>
    <lineage>
        <taxon>Bacteria</taxon>
        <taxon>Candidatus Azamiibacteriota</taxon>
    </lineage>
</organism>
<dbReference type="AlphaFoldDB" id="A0A1F5CH95"/>
<feature type="compositionally biased region" description="Pro residues" evidence="1">
    <location>
        <begin position="152"/>
        <end position="165"/>
    </location>
</feature>
<comment type="caution">
    <text evidence="2">The sequence shown here is derived from an EMBL/GenBank/DDBJ whole genome shotgun (WGS) entry which is preliminary data.</text>
</comment>
<protein>
    <submittedName>
        <fullName evidence="2">Uncharacterized protein</fullName>
    </submittedName>
</protein>
<accession>A0A1F5CH95</accession>
<reference evidence="2 3" key="1">
    <citation type="journal article" date="2016" name="Nat. Commun.">
        <title>Thousands of microbial genomes shed light on interconnected biogeochemical processes in an aquifer system.</title>
        <authorList>
            <person name="Anantharaman K."/>
            <person name="Brown C.T."/>
            <person name="Hug L.A."/>
            <person name="Sharon I."/>
            <person name="Castelle C.J."/>
            <person name="Probst A.J."/>
            <person name="Thomas B.C."/>
            <person name="Singh A."/>
            <person name="Wilkins M.J."/>
            <person name="Karaoz U."/>
            <person name="Brodie E.L."/>
            <person name="Williams K.H."/>
            <person name="Hubbard S.S."/>
            <person name="Banfield J.F."/>
        </authorList>
    </citation>
    <scope>NUCLEOTIDE SEQUENCE [LARGE SCALE GENOMIC DNA]</scope>
</reference>
<proteinExistence type="predicted"/>
<dbReference type="Proteomes" id="UP000178974">
    <property type="component" value="Unassembled WGS sequence"/>
</dbReference>